<dbReference type="InterPro" id="IPR022346">
    <property type="entry name" value="T2SS_GspH"/>
</dbReference>
<evidence type="ECO:0000256" key="1">
    <source>
        <dbReference type="ARBA" id="ARBA00004377"/>
    </source>
</evidence>
<evidence type="ECO:0000256" key="9">
    <source>
        <dbReference type="ARBA" id="ARBA00025772"/>
    </source>
</evidence>
<dbReference type="Pfam" id="PF07963">
    <property type="entry name" value="N_methyl"/>
    <property type="match status" value="1"/>
</dbReference>
<dbReference type="PROSITE" id="PS00409">
    <property type="entry name" value="PROKAR_NTER_METHYL"/>
    <property type="match status" value="1"/>
</dbReference>
<evidence type="ECO:0000313" key="14">
    <source>
        <dbReference type="Proteomes" id="UP000216164"/>
    </source>
</evidence>
<gene>
    <name evidence="13" type="ORF">B7R77_04790</name>
</gene>
<proteinExistence type="inferred from homology"/>
<name>A0AAP7ZQN9_RALSL</name>
<comment type="subcellular location">
    <subcellularLocation>
        <location evidence="1">Cell inner membrane</location>
        <topology evidence="1">Single-pass membrane protein</topology>
    </subcellularLocation>
</comment>
<dbReference type="SUPFAM" id="SSF54523">
    <property type="entry name" value="Pili subunits"/>
    <property type="match status" value="1"/>
</dbReference>
<dbReference type="InterPro" id="IPR012902">
    <property type="entry name" value="N_methyl_site"/>
</dbReference>
<feature type="transmembrane region" description="Helical" evidence="11">
    <location>
        <begin position="15"/>
        <end position="39"/>
    </location>
</feature>
<comment type="similarity">
    <text evidence="9">Belongs to the GSP H family.</text>
</comment>
<evidence type="ECO:0000259" key="12">
    <source>
        <dbReference type="Pfam" id="PF12019"/>
    </source>
</evidence>
<keyword evidence="7 11" id="KW-1133">Transmembrane helix</keyword>
<keyword evidence="8 11" id="KW-0472">Membrane</keyword>
<dbReference type="GO" id="GO:0005886">
    <property type="term" value="C:plasma membrane"/>
    <property type="evidence" value="ECO:0007669"/>
    <property type="project" value="UniProtKB-SubCell"/>
</dbReference>
<dbReference type="Pfam" id="PF12019">
    <property type="entry name" value="GspH"/>
    <property type="match status" value="1"/>
</dbReference>
<dbReference type="RefSeq" id="WP_043892094.1">
    <property type="nucleotide sequence ID" value="NZ_NCTK01000001.1"/>
</dbReference>
<evidence type="ECO:0000256" key="11">
    <source>
        <dbReference type="SAM" id="Phobius"/>
    </source>
</evidence>
<reference evidence="13 14" key="1">
    <citation type="submission" date="2017-04" db="EMBL/GenBank/DDBJ databases">
        <title>Genome Announcement: Closed genomes of Ralstonia solanacearum strains K60, UW551, and UW700.</title>
        <authorList>
            <person name="Hayes M."/>
            <person name="Macintyre A.M."/>
            <person name="Allen C."/>
        </authorList>
    </citation>
    <scope>NUCLEOTIDE SEQUENCE [LARGE SCALE GENOMIC DNA]</scope>
    <source>
        <strain evidence="13 14">UW25</strain>
    </source>
</reference>
<dbReference type="Proteomes" id="UP000216164">
    <property type="component" value="Unassembled WGS sequence"/>
</dbReference>
<evidence type="ECO:0000313" key="13">
    <source>
        <dbReference type="EMBL" id="OYQ15025.1"/>
    </source>
</evidence>
<sequence>MRSDNLPFRRLPARGFTLIELMVTIAVISIMLVLVAPSFSDFLRKQRMLSAADSITSAIGQARTRALAQSAYVTVAPVNGDWANGWQVFSEGQNPNGIYDPSSDTLLSQYDALTNGLKVTYNSTAYVGGAGNASGNYLIYSPNGYTASKLKQPQVTAAFNVAYQDGTGPSRIVIINALGRARTCDPNDATTKASGTCLTSLSQ</sequence>
<accession>A0AAP7ZQN9</accession>
<feature type="domain" description="General secretion pathway GspH" evidence="12">
    <location>
        <begin position="51"/>
        <end position="179"/>
    </location>
</feature>
<comment type="caution">
    <text evidence="13">The sequence shown here is derived from an EMBL/GenBank/DDBJ whole genome shotgun (WGS) entry which is preliminary data.</text>
</comment>
<dbReference type="AlphaFoldDB" id="A0AAP7ZQN9"/>
<dbReference type="NCBIfam" id="TIGR02532">
    <property type="entry name" value="IV_pilin_GFxxxE"/>
    <property type="match status" value="1"/>
</dbReference>
<evidence type="ECO:0000256" key="6">
    <source>
        <dbReference type="ARBA" id="ARBA00022692"/>
    </source>
</evidence>
<evidence type="ECO:0000256" key="3">
    <source>
        <dbReference type="ARBA" id="ARBA00022475"/>
    </source>
</evidence>
<dbReference type="InterPro" id="IPR045584">
    <property type="entry name" value="Pilin-like"/>
</dbReference>
<evidence type="ECO:0000256" key="2">
    <source>
        <dbReference type="ARBA" id="ARBA00021549"/>
    </source>
</evidence>
<keyword evidence="5" id="KW-0997">Cell inner membrane</keyword>
<protein>
    <recommendedName>
        <fullName evidence="2">Type II secretion system protein H</fullName>
    </recommendedName>
    <alternativeName>
        <fullName evidence="10">General secretion pathway protein H</fullName>
    </alternativeName>
</protein>
<dbReference type="GO" id="GO:0015627">
    <property type="term" value="C:type II protein secretion system complex"/>
    <property type="evidence" value="ECO:0007669"/>
    <property type="project" value="InterPro"/>
</dbReference>
<keyword evidence="4" id="KW-0488">Methylation</keyword>
<dbReference type="EMBL" id="NCTK01000001">
    <property type="protein sequence ID" value="OYQ15025.1"/>
    <property type="molecule type" value="Genomic_DNA"/>
</dbReference>
<keyword evidence="3" id="KW-1003">Cell membrane</keyword>
<keyword evidence="6 11" id="KW-0812">Transmembrane</keyword>
<dbReference type="Gene3D" id="3.55.40.10">
    <property type="entry name" value="minor pseudopilin epsh domain"/>
    <property type="match status" value="1"/>
</dbReference>
<evidence type="ECO:0000256" key="8">
    <source>
        <dbReference type="ARBA" id="ARBA00023136"/>
    </source>
</evidence>
<evidence type="ECO:0000256" key="7">
    <source>
        <dbReference type="ARBA" id="ARBA00022989"/>
    </source>
</evidence>
<evidence type="ECO:0000256" key="10">
    <source>
        <dbReference type="ARBA" id="ARBA00030775"/>
    </source>
</evidence>
<dbReference type="GO" id="GO:0015628">
    <property type="term" value="P:protein secretion by the type II secretion system"/>
    <property type="evidence" value="ECO:0007669"/>
    <property type="project" value="InterPro"/>
</dbReference>
<evidence type="ECO:0000256" key="5">
    <source>
        <dbReference type="ARBA" id="ARBA00022519"/>
    </source>
</evidence>
<evidence type="ECO:0000256" key="4">
    <source>
        <dbReference type="ARBA" id="ARBA00022481"/>
    </source>
</evidence>
<organism evidence="13 14">
    <name type="scientific">Ralstonia solanacearum K60</name>
    <dbReference type="NCBI Taxonomy" id="1091042"/>
    <lineage>
        <taxon>Bacteria</taxon>
        <taxon>Pseudomonadati</taxon>
        <taxon>Pseudomonadota</taxon>
        <taxon>Betaproteobacteria</taxon>
        <taxon>Burkholderiales</taxon>
        <taxon>Burkholderiaceae</taxon>
        <taxon>Ralstonia</taxon>
        <taxon>Ralstonia solanacearum species complex</taxon>
    </lineage>
</organism>